<comment type="similarity">
    <text evidence="1">Belongs to the SecB family.</text>
</comment>
<dbReference type="EMBL" id="MLBF01000004">
    <property type="protein sequence ID" value="OLN33078.1"/>
    <property type="molecule type" value="Genomic_DNA"/>
</dbReference>
<evidence type="ECO:0000313" key="3">
    <source>
        <dbReference type="Proteomes" id="UP000186102"/>
    </source>
</evidence>
<dbReference type="SUPFAM" id="SSF54611">
    <property type="entry name" value="SecB-like"/>
    <property type="match status" value="1"/>
</dbReference>
<dbReference type="Gene3D" id="3.10.420.10">
    <property type="entry name" value="SecB-like"/>
    <property type="match status" value="1"/>
</dbReference>
<dbReference type="Proteomes" id="UP000186102">
    <property type="component" value="Unassembled WGS sequence"/>
</dbReference>
<evidence type="ECO:0000256" key="1">
    <source>
        <dbReference type="ARBA" id="ARBA00009990"/>
    </source>
</evidence>
<accession>A0A1Q8R0C1</accession>
<sequence>MNSKSVLADFQFLGNRVSKLVLDTRLIEEEKGRAEVTIDFDYKVNEVETKENKFLATLSLIIQVKAKIKNKILFRVELEMDGLFAGDAREISQEKFMNMLEMNGLVTLLHISRAYLLSVTSQSGIQPPVKIPMINVLKLREKKARQMQDEKIRNGITDD</sequence>
<comment type="caution">
    <text evidence="2">The sequence shown here is derived from an EMBL/GenBank/DDBJ whole genome shotgun (WGS) entry which is preliminary data.</text>
</comment>
<dbReference type="GO" id="GO:0015031">
    <property type="term" value="P:protein transport"/>
    <property type="evidence" value="ECO:0007669"/>
    <property type="project" value="InterPro"/>
</dbReference>
<dbReference type="Pfam" id="PF02556">
    <property type="entry name" value="SecB"/>
    <property type="match status" value="1"/>
</dbReference>
<proteinExistence type="inferred from homology"/>
<dbReference type="STRING" id="1888891.DSOL_0805"/>
<protein>
    <recommendedName>
        <fullName evidence="4">Preprotein translocase subunit SecB</fullName>
    </recommendedName>
</protein>
<dbReference type="GO" id="GO:0051082">
    <property type="term" value="F:unfolded protein binding"/>
    <property type="evidence" value="ECO:0007669"/>
    <property type="project" value="InterPro"/>
</dbReference>
<reference evidence="2 3" key="1">
    <citation type="submission" date="2016-09" db="EMBL/GenBank/DDBJ databases">
        <title>Complete genome of Desulfosporosinus sp. OL.</title>
        <authorList>
            <person name="Mardanov A."/>
            <person name="Beletsky A."/>
            <person name="Panova A."/>
            <person name="Karnachuk O."/>
            <person name="Ravin N."/>
        </authorList>
    </citation>
    <scope>NUCLEOTIDE SEQUENCE [LARGE SCALE GENOMIC DNA]</scope>
    <source>
        <strain evidence="2 3">OL</strain>
    </source>
</reference>
<gene>
    <name evidence="2" type="ORF">DSOL_0805</name>
</gene>
<dbReference type="RefSeq" id="WP_083642298.1">
    <property type="nucleotide sequence ID" value="NZ_MLBF01000004.1"/>
</dbReference>
<evidence type="ECO:0008006" key="4">
    <source>
        <dbReference type="Google" id="ProtNLM"/>
    </source>
</evidence>
<dbReference type="GO" id="GO:0051262">
    <property type="term" value="P:protein tetramerization"/>
    <property type="evidence" value="ECO:0007669"/>
    <property type="project" value="InterPro"/>
</dbReference>
<name>A0A1Q8R0C1_9FIRM</name>
<evidence type="ECO:0000313" key="2">
    <source>
        <dbReference type="EMBL" id="OLN33078.1"/>
    </source>
</evidence>
<dbReference type="InterPro" id="IPR035958">
    <property type="entry name" value="SecB-like_sf"/>
</dbReference>
<keyword evidence="3" id="KW-1185">Reference proteome</keyword>
<organism evidence="2 3">
    <name type="scientific">Desulfosporosinus metallidurans</name>
    <dbReference type="NCBI Taxonomy" id="1888891"/>
    <lineage>
        <taxon>Bacteria</taxon>
        <taxon>Bacillati</taxon>
        <taxon>Bacillota</taxon>
        <taxon>Clostridia</taxon>
        <taxon>Eubacteriales</taxon>
        <taxon>Desulfitobacteriaceae</taxon>
        <taxon>Desulfosporosinus</taxon>
    </lineage>
</organism>
<dbReference type="AlphaFoldDB" id="A0A1Q8R0C1"/>
<dbReference type="InterPro" id="IPR003708">
    <property type="entry name" value="SecB"/>
</dbReference>